<dbReference type="eggNOG" id="COG1550">
    <property type="taxonomic scope" value="Bacteria"/>
</dbReference>
<accession>D7CMF0</accession>
<evidence type="ECO:0000313" key="2">
    <source>
        <dbReference type="Proteomes" id="UP000000378"/>
    </source>
</evidence>
<dbReference type="AlphaFoldDB" id="D7CMF0"/>
<dbReference type="EMBL" id="CP002048">
    <property type="protein sequence ID" value="ADI01885.1"/>
    <property type="molecule type" value="Genomic_DNA"/>
</dbReference>
<dbReference type="PANTHER" id="PTHR36441">
    <property type="entry name" value="HYPOTHETICAL CYTOSOLIC PROTEIN"/>
    <property type="match status" value="1"/>
</dbReference>
<dbReference type="Proteomes" id="UP000000378">
    <property type="component" value="Chromosome"/>
</dbReference>
<dbReference type="STRING" id="643648.Slip_1108"/>
<reference evidence="2" key="1">
    <citation type="journal article" date="2010" name="Stand. Genomic Sci.">
        <title>Complete genome sequence of Syntrophothermus lipocalidus type strain (TGB-C1T).</title>
        <authorList>
            <consortium name="US DOE Joint Genome Institute (JGI-PGF)"/>
            <person name="Djao O."/>
            <person name="Zhang X."/>
            <person name="Lucas S."/>
            <person name="Lapidus A."/>
            <person name="Glavina Del Rio T."/>
            <person name="Nolan M."/>
            <person name="Tice H."/>
            <person name="Cheng J."/>
            <person name="Han C."/>
            <person name="Tapia R."/>
            <person name="Goodwin L."/>
            <person name="Pitluck S."/>
            <person name="Liolios K."/>
            <person name="Ivanova N."/>
            <person name="Mavromatis K."/>
            <person name="Mikhailova N."/>
            <person name="Ovchinnikova G."/>
            <person name="Pati A."/>
            <person name="Brambilla E."/>
            <person name="Chen A."/>
            <person name="Palaniappan K."/>
            <person name="Land M."/>
            <person name="Hauser L."/>
            <person name="Chang Y."/>
            <person name="Jeffries C."/>
            <person name="Rohde M."/>
            <person name="Sikorski J."/>
            <person name="Spring S."/>
            <person name="Goker M."/>
            <person name="Detter J."/>
            <person name="Woyke T."/>
            <person name="Bristow J."/>
            <person name="Eisen J."/>
            <person name="Markowitz V."/>
            <person name="Hugenholtz P."/>
            <person name="Kyrpides N."/>
            <person name="Klenk H."/>
        </authorList>
    </citation>
    <scope>NUCLEOTIDE SEQUENCE [LARGE SCALE GENOMIC DNA]</scope>
    <source>
        <strain evidence="2">DSM 12680 / TGB-C1</strain>
    </source>
</reference>
<proteinExistence type="predicted"/>
<dbReference type="Gene3D" id="3.30.70.1120">
    <property type="entry name" value="TT1725-like"/>
    <property type="match status" value="1"/>
</dbReference>
<dbReference type="InterPro" id="IPR036746">
    <property type="entry name" value="TT1725-like_sf"/>
</dbReference>
<dbReference type="HOGENOM" id="CLU_149981_4_0_9"/>
<dbReference type="PANTHER" id="PTHR36441:SF1">
    <property type="entry name" value="DUF503 DOMAIN-CONTAINING PROTEIN"/>
    <property type="match status" value="1"/>
</dbReference>
<dbReference type="KEGG" id="slp:Slip_1108"/>
<keyword evidence="2" id="KW-1185">Reference proteome</keyword>
<dbReference type="RefSeq" id="WP_013175287.1">
    <property type="nucleotide sequence ID" value="NC_014220.1"/>
</dbReference>
<dbReference type="InterPro" id="IPR007546">
    <property type="entry name" value="DUF503"/>
</dbReference>
<sequence>MVVIYGKVELHLPYSQSLKEKRQVVKSISDRVRKRFNISIAEVAGHNLWQASTLGFSAVAKSYAETERFVQALKETLDLHDEEAHVIDFEYDYVGPQP</sequence>
<gene>
    <name evidence="1" type="ordered locus">Slip_1108</name>
</gene>
<dbReference type="SUPFAM" id="SSF103007">
    <property type="entry name" value="Hypothetical protein TT1725"/>
    <property type="match status" value="1"/>
</dbReference>
<protein>
    <recommendedName>
        <fullName evidence="3">DUF503 domain-containing protein</fullName>
    </recommendedName>
</protein>
<reference evidence="1 2" key="2">
    <citation type="journal article" date="2010" name="Stand. Genomic Sci.">
        <title>Complete genome sequence of Syntrophothermus lipocalidus type strain (TGB-C1).</title>
        <authorList>
            <person name="Djao O.D."/>
            <person name="Zhang X."/>
            <person name="Lucas S."/>
            <person name="Lapidus A."/>
            <person name="Del Rio T.G."/>
            <person name="Nolan M."/>
            <person name="Tice H."/>
            <person name="Cheng J.F."/>
            <person name="Han C."/>
            <person name="Tapia R."/>
            <person name="Goodwin L."/>
            <person name="Pitluck S."/>
            <person name="Liolios K."/>
            <person name="Ivanova N."/>
            <person name="Mavromatis K."/>
            <person name="Mikhailova N."/>
            <person name="Ovchinnikova G."/>
            <person name="Pati A."/>
            <person name="Brambilla E."/>
            <person name="Chen A."/>
            <person name="Palaniappan K."/>
            <person name="Land M."/>
            <person name="Hauser L."/>
            <person name="Chang Y.J."/>
            <person name="Jeffries C.D."/>
            <person name="Rohde M."/>
            <person name="Sikorski J."/>
            <person name="Spring S."/>
            <person name="Goker M."/>
            <person name="Detter J.C."/>
            <person name="Woyke T."/>
            <person name="Bristow J."/>
            <person name="Eisen J.A."/>
            <person name="Markowitz V."/>
            <person name="Hugenholtz P."/>
            <person name="Kyrpides N.C."/>
            <person name="Klenk H.P."/>
        </authorList>
    </citation>
    <scope>NUCLEOTIDE SEQUENCE [LARGE SCALE GENOMIC DNA]</scope>
    <source>
        <strain evidence="2">DSM 12680 / TGB-C1</strain>
    </source>
</reference>
<evidence type="ECO:0008006" key="3">
    <source>
        <dbReference type="Google" id="ProtNLM"/>
    </source>
</evidence>
<dbReference type="Pfam" id="PF04456">
    <property type="entry name" value="DUF503"/>
    <property type="match status" value="1"/>
</dbReference>
<name>D7CMF0_SYNLT</name>
<organism evidence="1 2">
    <name type="scientific">Syntrophothermus lipocalidus (strain DSM 12680 / TGB-C1)</name>
    <dbReference type="NCBI Taxonomy" id="643648"/>
    <lineage>
        <taxon>Bacteria</taxon>
        <taxon>Bacillati</taxon>
        <taxon>Bacillota</taxon>
        <taxon>Clostridia</taxon>
        <taxon>Eubacteriales</taxon>
        <taxon>Syntrophomonadaceae</taxon>
        <taxon>Syntrophothermus</taxon>
    </lineage>
</organism>
<evidence type="ECO:0000313" key="1">
    <source>
        <dbReference type="EMBL" id="ADI01885.1"/>
    </source>
</evidence>